<dbReference type="PANTHER" id="PTHR30007:SF0">
    <property type="entry name" value="TRANSPOSASE"/>
    <property type="match status" value="1"/>
</dbReference>
<dbReference type="Proteomes" id="UP000516369">
    <property type="component" value="Chromosome"/>
</dbReference>
<dbReference type="EMBL" id="CP053923">
    <property type="protein sequence ID" value="QNT68783.1"/>
    <property type="molecule type" value="Genomic_DNA"/>
</dbReference>
<evidence type="ECO:0000313" key="2">
    <source>
        <dbReference type="EMBL" id="QNT68783.1"/>
    </source>
</evidence>
<dbReference type="Pfam" id="PF13340">
    <property type="entry name" value="DUF4096"/>
    <property type="match status" value="1"/>
</dbReference>
<feature type="domain" description="Insertion element IS402-like" evidence="1">
    <location>
        <begin position="21"/>
        <end position="71"/>
    </location>
</feature>
<dbReference type="InterPro" id="IPR025161">
    <property type="entry name" value="IS402-like_dom"/>
</dbReference>
<evidence type="ECO:0000259" key="1">
    <source>
        <dbReference type="Pfam" id="PF13340"/>
    </source>
</evidence>
<organism evidence="2 3">
    <name type="scientific">Defluviicoccus vanus</name>
    <dbReference type="NCBI Taxonomy" id="111831"/>
    <lineage>
        <taxon>Bacteria</taxon>
        <taxon>Pseudomonadati</taxon>
        <taxon>Pseudomonadota</taxon>
        <taxon>Alphaproteobacteria</taxon>
        <taxon>Rhodospirillales</taxon>
        <taxon>Rhodospirillaceae</taxon>
        <taxon>Defluviicoccus</taxon>
    </lineage>
</organism>
<sequence>MWTTDNRHCYDRSKLRYPSELTDAEWALIKPLIPLEKRGGCWRSVDIRAILNGIMYVLSIGCQWRAVPSDLLTAIMHRADART</sequence>
<keyword evidence="3" id="KW-1185">Reference proteome</keyword>
<dbReference type="AlphaFoldDB" id="A0A7H1MZ97"/>
<protein>
    <submittedName>
        <fullName evidence="2">Transposase</fullName>
    </submittedName>
</protein>
<name>A0A7H1MZ97_9PROT</name>
<dbReference type="KEGG" id="dvn:HQ394_04700"/>
<accession>A0A7H1MZ97</accession>
<gene>
    <name evidence="2" type="ORF">HQ394_04700</name>
</gene>
<reference evidence="2 3" key="1">
    <citation type="submission" date="2020-05" db="EMBL/GenBank/DDBJ databases">
        <title>Complete closed genome sequence of Defluviicoccus vanus.</title>
        <authorList>
            <person name="Bessarab I."/>
            <person name="Arumugam K."/>
            <person name="Maszenan A.M."/>
            <person name="Seviour R.J."/>
            <person name="Williams R.B."/>
        </authorList>
    </citation>
    <scope>NUCLEOTIDE SEQUENCE [LARGE SCALE GENOMIC DNA]</scope>
    <source>
        <strain evidence="2 3">Ben 114</strain>
    </source>
</reference>
<dbReference type="PANTHER" id="PTHR30007">
    <property type="entry name" value="PHP DOMAIN PROTEIN"/>
    <property type="match status" value="1"/>
</dbReference>
<proteinExistence type="predicted"/>
<evidence type="ECO:0000313" key="3">
    <source>
        <dbReference type="Proteomes" id="UP000516369"/>
    </source>
</evidence>